<dbReference type="InterPro" id="IPR038729">
    <property type="entry name" value="Rad50/SbcC_AAA"/>
</dbReference>
<reference evidence="9 10" key="1">
    <citation type="submission" date="2015-07" db="EMBL/GenBank/DDBJ databases">
        <title>Genome sequence of Leptolinea tardivitalis DSM 16556.</title>
        <authorList>
            <person name="Hemp J."/>
            <person name="Ward L.M."/>
            <person name="Pace L.A."/>
            <person name="Fischer W.W."/>
        </authorList>
    </citation>
    <scope>NUCLEOTIDE SEQUENCE [LARGE SCALE GENOMIC DNA]</scope>
    <source>
        <strain evidence="9 10">YMTK-2</strain>
    </source>
</reference>
<dbReference type="GO" id="GO:0005886">
    <property type="term" value="C:plasma membrane"/>
    <property type="evidence" value="ECO:0007669"/>
    <property type="project" value="UniProtKB-SubCell"/>
</dbReference>
<evidence type="ECO:0000256" key="5">
    <source>
        <dbReference type="ARBA" id="ARBA00023004"/>
    </source>
</evidence>
<dbReference type="Proteomes" id="UP000050430">
    <property type="component" value="Unassembled WGS sequence"/>
</dbReference>
<dbReference type="SMART" id="SM00382">
    <property type="entry name" value="AAA"/>
    <property type="match status" value="1"/>
</dbReference>
<dbReference type="AlphaFoldDB" id="A0A0P6WTH7"/>
<comment type="subcellular location">
    <subcellularLocation>
        <location evidence="1">Cell membrane</location>
        <topology evidence="1">Peripheral membrane protein</topology>
    </subcellularLocation>
</comment>
<dbReference type="PANTHER" id="PTHR42771:SF2">
    <property type="entry name" value="IRON(3+)-HYDROXAMATE IMPORT ATP-BINDING PROTEIN FHUC"/>
    <property type="match status" value="1"/>
</dbReference>
<dbReference type="InterPro" id="IPR003959">
    <property type="entry name" value="ATPase_AAA_core"/>
</dbReference>
<dbReference type="InterPro" id="IPR003593">
    <property type="entry name" value="AAA+_ATPase"/>
</dbReference>
<dbReference type="GO" id="GO:0005524">
    <property type="term" value="F:ATP binding"/>
    <property type="evidence" value="ECO:0007669"/>
    <property type="project" value="InterPro"/>
</dbReference>
<keyword evidence="4" id="KW-0410">Iron transport</keyword>
<proteinExistence type="predicted"/>
<keyword evidence="5" id="KW-0408">Iron</keyword>
<dbReference type="InterPro" id="IPR051535">
    <property type="entry name" value="Siderophore_ABC-ATPase"/>
</dbReference>
<keyword evidence="10" id="KW-1185">Reference proteome</keyword>
<dbReference type="Pfam" id="PF13304">
    <property type="entry name" value="AAA_21"/>
    <property type="match status" value="1"/>
</dbReference>
<evidence type="ECO:0000256" key="4">
    <source>
        <dbReference type="ARBA" id="ARBA00022496"/>
    </source>
</evidence>
<dbReference type="InterPro" id="IPR027417">
    <property type="entry name" value="P-loop_NTPase"/>
</dbReference>
<dbReference type="GO" id="GO:0016887">
    <property type="term" value="F:ATP hydrolysis activity"/>
    <property type="evidence" value="ECO:0007669"/>
    <property type="project" value="InterPro"/>
</dbReference>
<evidence type="ECO:0000256" key="1">
    <source>
        <dbReference type="ARBA" id="ARBA00004202"/>
    </source>
</evidence>
<dbReference type="OrthoDB" id="9784297at2"/>
<evidence type="ECO:0000256" key="3">
    <source>
        <dbReference type="ARBA" id="ARBA00022475"/>
    </source>
</evidence>
<evidence type="ECO:0000256" key="7">
    <source>
        <dbReference type="ARBA" id="ARBA00023136"/>
    </source>
</evidence>
<dbReference type="EMBL" id="LGCK01000006">
    <property type="protein sequence ID" value="KPL73544.1"/>
    <property type="molecule type" value="Genomic_DNA"/>
</dbReference>
<gene>
    <name evidence="9" type="ORF">ADM99_04245</name>
</gene>
<keyword evidence="2" id="KW-0813">Transport</keyword>
<dbReference type="Pfam" id="PF13476">
    <property type="entry name" value="AAA_23"/>
    <property type="match status" value="1"/>
</dbReference>
<organism evidence="9 10">
    <name type="scientific">Leptolinea tardivitalis</name>
    <dbReference type="NCBI Taxonomy" id="229920"/>
    <lineage>
        <taxon>Bacteria</taxon>
        <taxon>Bacillati</taxon>
        <taxon>Chloroflexota</taxon>
        <taxon>Anaerolineae</taxon>
        <taxon>Anaerolineales</taxon>
        <taxon>Anaerolineaceae</taxon>
        <taxon>Leptolinea</taxon>
    </lineage>
</organism>
<dbReference type="Gene3D" id="3.40.50.300">
    <property type="entry name" value="P-loop containing nucleotide triphosphate hydrolases"/>
    <property type="match status" value="2"/>
</dbReference>
<comment type="caution">
    <text evidence="9">The sequence shown here is derived from an EMBL/GenBank/DDBJ whole genome shotgun (WGS) entry which is preliminary data.</text>
</comment>
<evidence type="ECO:0000313" key="10">
    <source>
        <dbReference type="Proteomes" id="UP000050430"/>
    </source>
</evidence>
<protein>
    <submittedName>
        <fullName evidence="9">ATPase AAA</fullName>
    </submittedName>
</protein>
<keyword evidence="3" id="KW-1003">Cell membrane</keyword>
<evidence type="ECO:0000259" key="8">
    <source>
        <dbReference type="SMART" id="SM00382"/>
    </source>
</evidence>
<evidence type="ECO:0000256" key="2">
    <source>
        <dbReference type="ARBA" id="ARBA00022448"/>
    </source>
</evidence>
<dbReference type="PATRIC" id="fig|229920.5.peg.2502"/>
<feature type="domain" description="AAA+ ATPase" evidence="8">
    <location>
        <begin position="40"/>
        <end position="209"/>
    </location>
</feature>
<dbReference type="GO" id="GO:0006302">
    <property type="term" value="P:double-strand break repair"/>
    <property type="evidence" value="ECO:0007669"/>
    <property type="project" value="InterPro"/>
</dbReference>
<evidence type="ECO:0000313" key="9">
    <source>
        <dbReference type="EMBL" id="KPL73544.1"/>
    </source>
</evidence>
<accession>A0A0P6WTH7</accession>
<dbReference type="PANTHER" id="PTHR42771">
    <property type="entry name" value="IRON(3+)-HYDROXAMATE IMPORT ATP-BINDING PROTEIN FHUC"/>
    <property type="match status" value="1"/>
</dbReference>
<sequence>MLSARPYLIDITLLRGNVPSWTDYPFNIPAIQQLETLTFHPAVTYFIGENGTGKSTLMEAIAQIMRFNPEGGTRNSLFSTRDTHSSLHEYLKPGRSYKAPKDGFFLRAESFYNLASFIDDVEYTGSYGGKSLHAQSHGESFLALLTQKFKGGSLYLLDEPEAALSPSRQLSALAVIHKLVKAGSQFIIATHSPILMAYPDAHLYLFTETGIRNIKYEETDHYQVAKDFLNHREQMLSVLFEEESQKSPID</sequence>
<evidence type="ECO:0000256" key="6">
    <source>
        <dbReference type="ARBA" id="ARBA00023065"/>
    </source>
</evidence>
<dbReference type="STRING" id="229920.ADM99_04245"/>
<name>A0A0P6WTH7_9CHLR</name>
<dbReference type="GO" id="GO:0006826">
    <property type="term" value="P:iron ion transport"/>
    <property type="evidence" value="ECO:0007669"/>
    <property type="project" value="UniProtKB-KW"/>
</dbReference>
<dbReference type="SUPFAM" id="SSF52540">
    <property type="entry name" value="P-loop containing nucleoside triphosphate hydrolases"/>
    <property type="match status" value="1"/>
</dbReference>
<keyword evidence="6" id="KW-0406">Ion transport</keyword>
<keyword evidence="7" id="KW-0472">Membrane</keyword>